<dbReference type="Proteomes" id="UP001151234">
    <property type="component" value="Unassembled WGS sequence"/>
</dbReference>
<dbReference type="EMBL" id="JAPJZI010000001">
    <property type="protein sequence ID" value="MDA5399612.1"/>
    <property type="molecule type" value="Genomic_DNA"/>
</dbReference>
<keyword evidence="4" id="KW-1185">Reference proteome</keyword>
<dbReference type="GO" id="GO:0005856">
    <property type="term" value="C:cytoskeleton"/>
    <property type="evidence" value="ECO:0007669"/>
    <property type="project" value="TreeGrafter"/>
</dbReference>
<dbReference type="GO" id="GO:0051015">
    <property type="term" value="F:actin filament binding"/>
    <property type="evidence" value="ECO:0007669"/>
    <property type="project" value="TreeGrafter"/>
</dbReference>
<proteinExistence type="inferred from homology"/>
<sequence>MGVETTAREVAHCNRKDLAAAYRLVAHFNLDDSIFTHISAKAAPDKETFLINAYGLRFTEVTAENLVEVDLDGNIVHDPLGAGINAAGFLIHSAVHAARPDLACVMHTHTVAGVAVASQAGGLLPLNQWSLQFHDRLAYHAYEGIALLEGEKDRLVADLGTRLAMVLRNHGLLTCGRTISQAFKLMYNLDRACRAQIAIQSSGSPTVAVSDNIRKLTADQYEMWETDLYSRDVEWEAYLRLVEEEYPDFCKSSA</sequence>
<dbReference type="Gene3D" id="3.40.225.10">
    <property type="entry name" value="Class II aldolase/adducin N-terminal domain"/>
    <property type="match status" value="1"/>
</dbReference>
<dbReference type="InterPro" id="IPR051017">
    <property type="entry name" value="Aldolase-II_Adducin_sf"/>
</dbReference>
<accession>A0A9X3UI85</accession>
<dbReference type="PANTHER" id="PTHR10672">
    <property type="entry name" value="ADDUCIN"/>
    <property type="match status" value="1"/>
</dbReference>
<dbReference type="AlphaFoldDB" id="A0A9X3UI85"/>
<dbReference type="SMART" id="SM01007">
    <property type="entry name" value="Aldolase_II"/>
    <property type="match status" value="1"/>
</dbReference>
<dbReference type="NCBIfam" id="NF005451">
    <property type="entry name" value="PRK07044.1"/>
    <property type="match status" value="1"/>
</dbReference>
<evidence type="ECO:0000313" key="4">
    <source>
        <dbReference type="Proteomes" id="UP001151234"/>
    </source>
</evidence>
<name>A0A9X3UI85_9HYPH</name>
<dbReference type="PANTHER" id="PTHR10672:SF3">
    <property type="entry name" value="PROTEIN HU-LI TAI SHAO"/>
    <property type="match status" value="1"/>
</dbReference>
<evidence type="ECO:0000259" key="2">
    <source>
        <dbReference type="SMART" id="SM01007"/>
    </source>
</evidence>
<reference evidence="3" key="1">
    <citation type="submission" date="2022-11" db="EMBL/GenBank/DDBJ databases">
        <title>Draft genome sequence of Hoeflea poritis E7-10 and Hoeflea prorocentri PM5-8, separated from scleractinian coral Porites lutea and marine dinoflagellate.</title>
        <authorList>
            <person name="Zhang G."/>
            <person name="Wei Q."/>
            <person name="Cai L."/>
        </authorList>
    </citation>
    <scope>NUCLEOTIDE SEQUENCE</scope>
    <source>
        <strain evidence="3">PM5-8</strain>
    </source>
</reference>
<dbReference type="SUPFAM" id="SSF53639">
    <property type="entry name" value="AraD/HMP-PK domain-like"/>
    <property type="match status" value="1"/>
</dbReference>
<evidence type="ECO:0000313" key="3">
    <source>
        <dbReference type="EMBL" id="MDA5399612.1"/>
    </source>
</evidence>
<dbReference type="Pfam" id="PF00596">
    <property type="entry name" value="Aldolase_II"/>
    <property type="match status" value="1"/>
</dbReference>
<comment type="similarity">
    <text evidence="1">Belongs to the aldolase class II family.</text>
</comment>
<dbReference type="RefSeq" id="WP_267991039.1">
    <property type="nucleotide sequence ID" value="NZ_JAPJZI010000001.1"/>
</dbReference>
<gene>
    <name evidence="3" type="ORF">OQ273_13595</name>
</gene>
<comment type="caution">
    <text evidence="3">The sequence shown here is derived from an EMBL/GenBank/DDBJ whole genome shotgun (WGS) entry which is preliminary data.</text>
</comment>
<evidence type="ECO:0000256" key="1">
    <source>
        <dbReference type="ARBA" id="ARBA00037961"/>
    </source>
</evidence>
<dbReference type="InterPro" id="IPR001303">
    <property type="entry name" value="Aldolase_II/adducin_N"/>
</dbReference>
<dbReference type="InterPro" id="IPR036409">
    <property type="entry name" value="Aldolase_II/adducin_N_sf"/>
</dbReference>
<protein>
    <submittedName>
        <fullName evidence="3">Class II aldolase/adducin family protein</fullName>
    </submittedName>
</protein>
<feature type="domain" description="Class II aldolase/adducin N-terminal" evidence="2">
    <location>
        <begin position="16"/>
        <end position="197"/>
    </location>
</feature>
<organism evidence="3 4">
    <name type="scientific">Hoeflea prorocentri</name>
    <dbReference type="NCBI Taxonomy" id="1922333"/>
    <lineage>
        <taxon>Bacteria</taxon>
        <taxon>Pseudomonadati</taxon>
        <taxon>Pseudomonadota</taxon>
        <taxon>Alphaproteobacteria</taxon>
        <taxon>Hyphomicrobiales</taxon>
        <taxon>Rhizobiaceae</taxon>
        <taxon>Hoeflea</taxon>
    </lineage>
</organism>